<dbReference type="Pfam" id="PF08240">
    <property type="entry name" value="ADH_N"/>
    <property type="match status" value="1"/>
</dbReference>
<evidence type="ECO:0000259" key="11">
    <source>
        <dbReference type="SMART" id="SM00829"/>
    </source>
</evidence>
<keyword evidence="13" id="KW-1185">Reference proteome</keyword>
<comment type="catalytic activity">
    <reaction evidence="10">
        <text>a 2,3-saturated acyl-[ACP] + NADP(+) = a (2E)-enoyl-[ACP] + NADPH + H(+)</text>
        <dbReference type="Rhea" id="RHEA:22564"/>
        <dbReference type="Rhea" id="RHEA-COMP:9925"/>
        <dbReference type="Rhea" id="RHEA-COMP:9926"/>
        <dbReference type="ChEBI" id="CHEBI:15378"/>
        <dbReference type="ChEBI" id="CHEBI:57783"/>
        <dbReference type="ChEBI" id="CHEBI:58349"/>
        <dbReference type="ChEBI" id="CHEBI:78784"/>
        <dbReference type="ChEBI" id="CHEBI:78785"/>
        <dbReference type="EC" id="1.3.1.104"/>
    </reaction>
</comment>
<dbReference type="PANTHER" id="PTHR43981:SF2">
    <property type="entry name" value="ENOYL-[ACYL-CARRIER-PROTEIN] REDUCTASE, MITOCHONDRIAL"/>
    <property type="match status" value="1"/>
</dbReference>
<dbReference type="InterPro" id="IPR051034">
    <property type="entry name" value="Mito_Enoyl-ACP_Reductase"/>
</dbReference>
<evidence type="ECO:0000313" key="13">
    <source>
        <dbReference type="Proteomes" id="UP001408594"/>
    </source>
</evidence>
<evidence type="ECO:0000256" key="5">
    <source>
        <dbReference type="ARBA" id="ARBA00022946"/>
    </source>
</evidence>
<keyword evidence="3" id="KW-0276">Fatty acid metabolism</keyword>
<evidence type="ECO:0000256" key="1">
    <source>
        <dbReference type="ARBA" id="ARBA00010371"/>
    </source>
</evidence>
<dbReference type="Pfam" id="PF00107">
    <property type="entry name" value="ADH_zinc_N"/>
    <property type="match status" value="1"/>
</dbReference>
<gene>
    <name evidence="12" type="primary">adh_2</name>
    <name evidence="12" type="ORF">Maes01_02666</name>
</gene>
<evidence type="ECO:0000256" key="7">
    <source>
        <dbReference type="ARBA" id="ARBA00023098"/>
    </source>
</evidence>
<comment type="similarity">
    <text evidence="1">Belongs to the zinc-containing alcohol dehydrogenase family. Quinone oxidoreductase subfamily.</text>
</comment>
<dbReference type="EC" id="1.3.1.104" evidence="9"/>
<dbReference type="CDD" id="cd05282">
    <property type="entry name" value="ETR_like"/>
    <property type="match status" value="1"/>
</dbReference>
<reference evidence="12 13" key="1">
    <citation type="submission" date="2024-02" db="EMBL/GenBank/DDBJ databases">
        <title>Microbulbifer aestuariivivens NBRC 112533.</title>
        <authorList>
            <person name="Ichikawa N."/>
            <person name="Katano-Makiyama Y."/>
            <person name="Hidaka K."/>
        </authorList>
    </citation>
    <scope>NUCLEOTIDE SEQUENCE [LARGE SCALE GENOMIC DNA]</scope>
    <source>
        <strain evidence="12 13">NBRC 112533</strain>
    </source>
</reference>
<dbReference type="InterPro" id="IPR036291">
    <property type="entry name" value="NAD(P)-bd_dom_sf"/>
</dbReference>
<protein>
    <recommendedName>
        <fullName evidence="9">enoyl-[acyl-carrier-protein] reductase</fullName>
        <ecNumber evidence="9">1.3.1.104</ecNumber>
    </recommendedName>
</protein>
<organism evidence="12 13">
    <name type="scientific">Microbulbifer aestuariivivens</name>
    <dbReference type="NCBI Taxonomy" id="1908308"/>
    <lineage>
        <taxon>Bacteria</taxon>
        <taxon>Pseudomonadati</taxon>
        <taxon>Pseudomonadota</taxon>
        <taxon>Gammaproteobacteria</taxon>
        <taxon>Cellvibrionales</taxon>
        <taxon>Microbulbiferaceae</taxon>
        <taxon>Microbulbifer</taxon>
    </lineage>
</organism>
<comment type="caution">
    <text evidence="12">The sequence shown here is derived from an EMBL/GenBank/DDBJ whole genome shotgun (WGS) entry which is preliminary data.</text>
</comment>
<evidence type="ECO:0000256" key="8">
    <source>
        <dbReference type="ARBA" id="ARBA00023160"/>
    </source>
</evidence>
<accession>A0ABP9WS79</accession>
<sequence>MLKAEYRARGPVPQDVIEAVPFEKPTLGEGEVLIELLAAPINPSDVLTLTGDYGMLPPLPAIGGNEGVGKIIEQGPGVESPALGQTVLLPVGCGTWRTHLVMQADQLIQLPNEADPQQLSMVAINPPTASLLLSEFVELQPGDWVIQNAANSGVGSYLIQLAKLRGFKTVNIVRRESLIAPLQDEGADVVLVDGDDLAKRVKNAISGAPIRLGIDAVGDTATGRIADSLADEATLVNYGMMSGKPCRISPASLIFHGITLTGFWLAKWFDKASPEQQMAVYGELTKLIAAGKLQAPIDSVFSIKDIKEAVALAAEGGRNGKVLVKA</sequence>
<dbReference type="Gene3D" id="3.40.50.720">
    <property type="entry name" value="NAD(P)-binding Rossmann-like Domain"/>
    <property type="match status" value="1"/>
</dbReference>
<name>A0ABP9WS79_9GAMM</name>
<proteinExistence type="inferred from homology"/>
<keyword evidence="5" id="KW-0809">Transit peptide</keyword>
<dbReference type="InterPro" id="IPR013154">
    <property type="entry name" value="ADH-like_N"/>
</dbReference>
<dbReference type="PANTHER" id="PTHR43981">
    <property type="entry name" value="ENOYL-[ACYL-CARRIER-PROTEIN] REDUCTASE, MITOCHONDRIAL"/>
    <property type="match status" value="1"/>
</dbReference>
<evidence type="ECO:0000256" key="6">
    <source>
        <dbReference type="ARBA" id="ARBA00023002"/>
    </source>
</evidence>
<keyword evidence="2" id="KW-0444">Lipid biosynthesis</keyword>
<keyword evidence="6" id="KW-0560">Oxidoreductase</keyword>
<dbReference type="InterPro" id="IPR013149">
    <property type="entry name" value="ADH-like_C"/>
</dbReference>
<dbReference type="SUPFAM" id="SSF51735">
    <property type="entry name" value="NAD(P)-binding Rossmann-fold domains"/>
    <property type="match status" value="1"/>
</dbReference>
<evidence type="ECO:0000256" key="10">
    <source>
        <dbReference type="ARBA" id="ARBA00048843"/>
    </source>
</evidence>
<dbReference type="SUPFAM" id="SSF50129">
    <property type="entry name" value="GroES-like"/>
    <property type="match status" value="1"/>
</dbReference>
<dbReference type="RefSeq" id="WP_345552242.1">
    <property type="nucleotide sequence ID" value="NZ_BAABRT010000025.1"/>
</dbReference>
<evidence type="ECO:0000256" key="4">
    <source>
        <dbReference type="ARBA" id="ARBA00022857"/>
    </source>
</evidence>
<keyword evidence="7" id="KW-0443">Lipid metabolism</keyword>
<dbReference type="InterPro" id="IPR011032">
    <property type="entry name" value="GroES-like_sf"/>
</dbReference>
<keyword evidence="4" id="KW-0521">NADP</keyword>
<dbReference type="Proteomes" id="UP001408594">
    <property type="component" value="Unassembled WGS sequence"/>
</dbReference>
<evidence type="ECO:0000256" key="3">
    <source>
        <dbReference type="ARBA" id="ARBA00022832"/>
    </source>
</evidence>
<keyword evidence="8" id="KW-0275">Fatty acid biosynthesis</keyword>
<evidence type="ECO:0000256" key="2">
    <source>
        <dbReference type="ARBA" id="ARBA00022516"/>
    </source>
</evidence>
<evidence type="ECO:0000313" key="12">
    <source>
        <dbReference type="EMBL" id="GAA5526072.1"/>
    </source>
</evidence>
<dbReference type="EMBL" id="BAABRT010000025">
    <property type="protein sequence ID" value="GAA5526072.1"/>
    <property type="molecule type" value="Genomic_DNA"/>
</dbReference>
<feature type="domain" description="Enoyl reductase (ER)" evidence="11">
    <location>
        <begin position="10"/>
        <end position="324"/>
    </location>
</feature>
<dbReference type="InterPro" id="IPR020843">
    <property type="entry name" value="ER"/>
</dbReference>
<evidence type="ECO:0000256" key="9">
    <source>
        <dbReference type="ARBA" id="ARBA00038963"/>
    </source>
</evidence>
<dbReference type="Gene3D" id="3.90.180.10">
    <property type="entry name" value="Medium-chain alcohol dehydrogenases, catalytic domain"/>
    <property type="match status" value="1"/>
</dbReference>
<dbReference type="SMART" id="SM00829">
    <property type="entry name" value="PKS_ER"/>
    <property type="match status" value="1"/>
</dbReference>